<gene>
    <name evidence="2" type="ORF">F0L17_20730</name>
</gene>
<reference evidence="2 3" key="1">
    <citation type="submission" date="2019-11" db="EMBL/GenBank/DDBJ databases">
        <authorList>
            <person name="Yuan L."/>
        </authorList>
    </citation>
    <scope>NUCLEOTIDE SEQUENCE [LARGE SCALE GENOMIC DNA]</scope>
    <source>
        <strain evidence="2 3">TRM43335</strain>
    </source>
</reference>
<organism evidence="2 3">
    <name type="scientific">Streptomyces taklimakanensis</name>
    <dbReference type="NCBI Taxonomy" id="2569853"/>
    <lineage>
        <taxon>Bacteria</taxon>
        <taxon>Bacillati</taxon>
        <taxon>Actinomycetota</taxon>
        <taxon>Actinomycetes</taxon>
        <taxon>Kitasatosporales</taxon>
        <taxon>Streptomycetaceae</taxon>
        <taxon>Streptomyces</taxon>
    </lineage>
</organism>
<evidence type="ECO:0008006" key="4">
    <source>
        <dbReference type="Google" id="ProtNLM"/>
    </source>
</evidence>
<dbReference type="AlphaFoldDB" id="A0A6G2BHF1"/>
<protein>
    <recommendedName>
        <fullName evidence="4">DDE Tnp4 domain-containing protein</fullName>
    </recommendedName>
</protein>
<keyword evidence="3" id="KW-1185">Reference proteome</keyword>
<dbReference type="EMBL" id="WIXO01000001">
    <property type="protein sequence ID" value="MTE21493.1"/>
    <property type="molecule type" value="Genomic_DNA"/>
</dbReference>
<proteinExistence type="predicted"/>
<evidence type="ECO:0000313" key="2">
    <source>
        <dbReference type="EMBL" id="MTE21493.1"/>
    </source>
</evidence>
<evidence type="ECO:0000313" key="3">
    <source>
        <dbReference type="Proteomes" id="UP000473014"/>
    </source>
</evidence>
<dbReference type="RefSeq" id="WP_155072233.1">
    <property type="nucleotide sequence ID" value="NZ_WIXO01000001.1"/>
</dbReference>
<dbReference type="OrthoDB" id="3699454at2"/>
<comment type="caution">
    <text evidence="2">The sequence shown here is derived from an EMBL/GenBank/DDBJ whole genome shotgun (WGS) entry which is preliminary data.</text>
</comment>
<dbReference type="Proteomes" id="UP000473014">
    <property type="component" value="Unassembled WGS sequence"/>
</dbReference>
<feature type="region of interest" description="Disordered" evidence="1">
    <location>
        <begin position="20"/>
        <end position="39"/>
    </location>
</feature>
<evidence type="ECO:0000256" key="1">
    <source>
        <dbReference type="SAM" id="MobiDB-lite"/>
    </source>
</evidence>
<sequence>MQPVSGSWYWPGKRSGVGKGIHAPFRPHPDIAPSLAPDTRIHNRLPRGIRALGERTTTGIKQRWRTLQRVTLSPGRMGDITRAALVLNGTWK</sequence>
<accession>A0A6G2BHF1</accession>
<name>A0A6G2BHF1_9ACTN</name>